<dbReference type="Pfam" id="PF21088">
    <property type="entry name" value="MS_channel_1st"/>
    <property type="match status" value="1"/>
</dbReference>
<comment type="similarity">
    <text evidence="2 7">Belongs to the MscS (TC 1.A.23) family.</text>
</comment>
<keyword evidence="5 7" id="KW-1133">Transmembrane helix</keyword>
<dbReference type="InterPro" id="IPR049278">
    <property type="entry name" value="MS_channel_C"/>
</dbReference>
<dbReference type="Gene3D" id="3.30.70.100">
    <property type="match status" value="1"/>
</dbReference>
<feature type="transmembrane region" description="Helical" evidence="7">
    <location>
        <begin position="20"/>
        <end position="44"/>
    </location>
</feature>
<evidence type="ECO:0000256" key="6">
    <source>
        <dbReference type="ARBA" id="ARBA00023136"/>
    </source>
</evidence>
<gene>
    <name evidence="11" type="ORF">GCM10023095_05280</name>
</gene>
<protein>
    <recommendedName>
        <fullName evidence="7">Small-conductance mechanosensitive channel</fullName>
    </recommendedName>
</protein>
<dbReference type="Pfam" id="PF00924">
    <property type="entry name" value="MS_channel_2nd"/>
    <property type="match status" value="1"/>
</dbReference>
<evidence type="ECO:0000259" key="9">
    <source>
        <dbReference type="Pfam" id="PF21082"/>
    </source>
</evidence>
<comment type="caution">
    <text evidence="7">Lacks conserved residue(s) required for the propagation of feature annotation.</text>
</comment>
<evidence type="ECO:0000259" key="10">
    <source>
        <dbReference type="Pfam" id="PF21088"/>
    </source>
</evidence>
<feature type="transmembrane region" description="Helical" evidence="7">
    <location>
        <begin position="64"/>
        <end position="86"/>
    </location>
</feature>
<keyword evidence="7" id="KW-0407">Ion channel</keyword>
<feature type="domain" description="Mechanosensitive ion channel MscS" evidence="8">
    <location>
        <begin position="110"/>
        <end position="176"/>
    </location>
</feature>
<keyword evidence="7" id="KW-0406">Ion transport</keyword>
<dbReference type="Pfam" id="PF05552">
    <property type="entry name" value="MS_channel_1st_1"/>
    <property type="match status" value="1"/>
</dbReference>
<feature type="domain" description="Mechanosensitive ion channel transmembrane helices 2/3" evidence="10">
    <location>
        <begin position="67"/>
        <end position="108"/>
    </location>
</feature>
<keyword evidence="4 7" id="KW-0812">Transmembrane</keyword>
<keyword evidence="7" id="KW-0997">Cell inner membrane</keyword>
<evidence type="ECO:0000256" key="5">
    <source>
        <dbReference type="ARBA" id="ARBA00022989"/>
    </source>
</evidence>
<comment type="subcellular location">
    <subcellularLocation>
        <location evidence="7">Cell inner membrane</location>
        <topology evidence="7">Multi-pass membrane protein</topology>
    </subcellularLocation>
    <subcellularLocation>
        <location evidence="1">Cell membrane</location>
        <topology evidence="1">Multi-pass membrane protein</topology>
    </subcellularLocation>
</comment>
<dbReference type="InterPro" id="IPR010920">
    <property type="entry name" value="LSM_dom_sf"/>
</dbReference>
<organism evidence="11 12">
    <name type="scientific">Pseudaeromonas paramecii</name>
    <dbReference type="NCBI Taxonomy" id="2138166"/>
    <lineage>
        <taxon>Bacteria</taxon>
        <taxon>Pseudomonadati</taxon>
        <taxon>Pseudomonadota</taxon>
        <taxon>Gammaproteobacteria</taxon>
        <taxon>Aeromonadales</taxon>
        <taxon>Aeromonadaceae</taxon>
        <taxon>Pseudaeromonas</taxon>
    </lineage>
</organism>
<evidence type="ECO:0000313" key="12">
    <source>
        <dbReference type="Proteomes" id="UP001501321"/>
    </source>
</evidence>
<feature type="transmembrane region" description="Helical" evidence="7">
    <location>
        <begin position="92"/>
        <end position="123"/>
    </location>
</feature>
<evidence type="ECO:0000256" key="4">
    <source>
        <dbReference type="ARBA" id="ARBA00022692"/>
    </source>
</evidence>
<dbReference type="InterPro" id="IPR049142">
    <property type="entry name" value="MS_channel_1st"/>
</dbReference>
<dbReference type="SUPFAM" id="SSF82689">
    <property type="entry name" value="Mechanosensitive channel protein MscS (YggB), C-terminal domain"/>
    <property type="match status" value="1"/>
</dbReference>
<comment type="subunit">
    <text evidence="7">Homoheptamer.</text>
</comment>
<dbReference type="InterPro" id="IPR006686">
    <property type="entry name" value="MscS_channel_CS"/>
</dbReference>
<comment type="caution">
    <text evidence="11">The sequence shown here is derived from an EMBL/GenBank/DDBJ whole genome shotgun (WGS) entry which is preliminary data.</text>
</comment>
<dbReference type="Proteomes" id="UP001501321">
    <property type="component" value="Unassembled WGS sequence"/>
</dbReference>
<dbReference type="EMBL" id="BAABFC010000003">
    <property type="protein sequence ID" value="GAA4494140.1"/>
    <property type="molecule type" value="Genomic_DNA"/>
</dbReference>
<proteinExistence type="inferred from homology"/>
<dbReference type="InterPro" id="IPR008910">
    <property type="entry name" value="MSC_TM_helix"/>
</dbReference>
<evidence type="ECO:0000256" key="2">
    <source>
        <dbReference type="ARBA" id="ARBA00008017"/>
    </source>
</evidence>
<dbReference type="SUPFAM" id="SSF50182">
    <property type="entry name" value="Sm-like ribonucleoproteins"/>
    <property type="match status" value="1"/>
</dbReference>
<dbReference type="InterPro" id="IPR006685">
    <property type="entry name" value="MscS_channel_2nd"/>
</dbReference>
<evidence type="ECO:0000256" key="1">
    <source>
        <dbReference type="ARBA" id="ARBA00004651"/>
    </source>
</evidence>
<keyword evidence="6 7" id="KW-0472">Membrane</keyword>
<dbReference type="InterPro" id="IPR011066">
    <property type="entry name" value="MscS_channel_C_sf"/>
</dbReference>
<feature type="domain" description="Mechanosensitive ion channel MscS C-terminal" evidence="9">
    <location>
        <begin position="182"/>
        <end position="264"/>
    </location>
</feature>
<dbReference type="PROSITE" id="PS01246">
    <property type="entry name" value="UPF0003"/>
    <property type="match status" value="1"/>
</dbReference>
<dbReference type="InterPro" id="IPR011014">
    <property type="entry name" value="MscS_channel_TM-2"/>
</dbReference>
<dbReference type="InterPro" id="IPR045275">
    <property type="entry name" value="MscS_archaea/bacteria_type"/>
</dbReference>
<dbReference type="PANTHER" id="PTHR30221:SF1">
    <property type="entry name" value="SMALL-CONDUCTANCE MECHANOSENSITIVE CHANNEL"/>
    <property type="match status" value="1"/>
</dbReference>
<accession>A0ABP8PY05</accession>
<dbReference type="InterPro" id="IPR023408">
    <property type="entry name" value="MscS_beta-dom_sf"/>
</dbReference>
<sequence length="275" mass="29548">METEILTDATHWLASNQGLFIEYAVNIAAALITLVVGWFVANLFSHGLVRVMNNRRVDVTITGFIGNLVKYTILAFVVIAALSRIGVQTASFVAIIGAAGLAVGLALQGSLSNFAAGVLLIIFRPLKAGEYVEVAGTAGSVTQVQIFTTVLTTPDNKVVVVPNANVLNGNIVNYSRMATRRVDMTFGIGYGADLHQAKQILEGLLAADSRILKDPAWTIAVGTLNSSSVDLVVRPWVNTADYWGVFFDLQEKVKLAFDQAGIEIPFPQMTVHQGQ</sequence>
<name>A0ABP8PY05_9GAMM</name>
<reference evidence="12" key="1">
    <citation type="journal article" date="2019" name="Int. J. Syst. Evol. Microbiol.">
        <title>The Global Catalogue of Microorganisms (GCM) 10K type strain sequencing project: providing services to taxonomists for standard genome sequencing and annotation.</title>
        <authorList>
            <consortium name="The Broad Institute Genomics Platform"/>
            <consortium name="The Broad Institute Genome Sequencing Center for Infectious Disease"/>
            <person name="Wu L."/>
            <person name="Ma J."/>
        </authorList>
    </citation>
    <scope>NUCLEOTIDE SEQUENCE [LARGE SCALE GENOMIC DNA]</scope>
    <source>
        <strain evidence="12">JCM 32226</strain>
    </source>
</reference>
<evidence type="ECO:0000256" key="7">
    <source>
        <dbReference type="RuleBase" id="RU369025"/>
    </source>
</evidence>
<dbReference type="SUPFAM" id="SSF82861">
    <property type="entry name" value="Mechanosensitive channel protein MscS (YggB), transmembrane region"/>
    <property type="match status" value="1"/>
</dbReference>
<dbReference type="RefSeq" id="WP_345009784.1">
    <property type="nucleotide sequence ID" value="NZ_BAABFC010000003.1"/>
</dbReference>
<comment type="function">
    <text evidence="7">Mechanosensitive channel that participates in the regulation of osmotic pressure changes within the cell, opening in response to stretch forces in the membrane lipid bilayer, without the need for other proteins. Contributes to normal resistance to hypoosmotic shock. Forms an ion channel of 1.0 nanosiemens conductance with a slight preference for anions.</text>
</comment>
<dbReference type="Gene3D" id="1.10.287.1260">
    <property type="match status" value="1"/>
</dbReference>
<dbReference type="Gene3D" id="2.30.30.60">
    <property type="match status" value="1"/>
</dbReference>
<keyword evidence="3" id="KW-1003">Cell membrane</keyword>
<evidence type="ECO:0000313" key="11">
    <source>
        <dbReference type="EMBL" id="GAA4494140.1"/>
    </source>
</evidence>
<dbReference type="Pfam" id="PF21082">
    <property type="entry name" value="MS_channel_3rd"/>
    <property type="match status" value="1"/>
</dbReference>
<evidence type="ECO:0000259" key="8">
    <source>
        <dbReference type="Pfam" id="PF00924"/>
    </source>
</evidence>
<dbReference type="PANTHER" id="PTHR30221">
    <property type="entry name" value="SMALL-CONDUCTANCE MECHANOSENSITIVE CHANNEL"/>
    <property type="match status" value="1"/>
</dbReference>
<keyword evidence="12" id="KW-1185">Reference proteome</keyword>
<evidence type="ECO:0000256" key="3">
    <source>
        <dbReference type="ARBA" id="ARBA00022475"/>
    </source>
</evidence>
<keyword evidence="7" id="KW-0813">Transport</keyword>